<name>A0A927RAN3_9ACTN</name>
<protein>
    <recommendedName>
        <fullName evidence="4">WxL domain-containing protein</fullName>
    </recommendedName>
</protein>
<feature type="chain" id="PRO_5037503310" description="WxL domain-containing protein" evidence="1">
    <location>
        <begin position="28"/>
        <end position="183"/>
    </location>
</feature>
<evidence type="ECO:0000256" key="1">
    <source>
        <dbReference type="SAM" id="SignalP"/>
    </source>
</evidence>
<sequence length="183" mass="18022">MKRTFLATCLAGVAVAAAVGLPAPASADEGTTTVTLNVTASGGLTITVPATANLGNGTEGSTISGNLGPVTVLDQRALLNASWNATVVASDFTTGGGTAAETIPAINVRYWSGPATGTSGEGTFTPGQPTAADAEIINVPQTAFTHTGGSGNNFATWNPTVLVDVPDATSGGTYTGTVTHSVL</sequence>
<dbReference type="EMBL" id="JADBEB010000001">
    <property type="protein sequence ID" value="MBE1492539.1"/>
    <property type="molecule type" value="Genomic_DNA"/>
</dbReference>
<evidence type="ECO:0000313" key="2">
    <source>
        <dbReference type="EMBL" id="MBE1492539.1"/>
    </source>
</evidence>
<evidence type="ECO:0000313" key="3">
    <source>
        <dbReference type="Proteomes" id="UP000649753"/>
    </source>
</evidence>
<feature type="signal peptide" evidence="1">
    <location>
        <begin position="1"/>
        <end position="27"/>
    </location>
</feature>
<gene>
    <name evidence="2" type="ORF">H4W31_008177</name>
</gene>
<dbReference type="Proteomes" id="UP000649753">
    <property type="component" value="Unassembled WGS sequence"/>
</dbReference>
<keyword evidence="3" id="KW-1185">Reference proteome</keyword>
<comment type="caution">
    <text evidence="2">The sequence shown here is derived from an EMBL/GenBank/DDBJ whole genome shotgun (WGS) entry which is preliminary data.</text>
</comment>
<accession>A0A927RAN3</accession>
<keyword evidence="1" id="KW-0732">Signal</keyword>
<organism evidence="2 3">
    <name type="scientific">Plantactinospora soyae</name>
    <dbReference type="NCBI Taxonomy" id="1544732"/>
    <lineage>
        <taxon>Bacteria</taxon>
        <taxon>Bacillati</taxon>
        <taxon>Actinomycetota</taxon>
        <taxon>Actinomycetes</taxon>
        <taxon>Micromonosporales</taxon>
        <taxon>Micromonosporaceae</taxon>
        <taxon>Plantactinospora</taxon>
    </lineage>
</organism>
<reference evidence="2" key="1">
    <citation type="submission" date="2020-10" db="EMBL/GenBank/DDBJ databases">
        <title>Sequencing the genomes of 1000 actinobacteria strains.</title>
        <authorList>
            <person name="Klenk H.-P."/>
        </authorList>
    </citation>
    <scope>NUCLEOTIDE SEQUENCE</scope>
    <source>
        <strain evidence="2">DSM 46832</strain>
    </source>
</reference>
<proteinExistence type="predicted"/>
<dbReference type="RefSeq" id="WP_192771430.1">
    <property type="nucleotide sequence ID" value="NZ_JADBEB010000001.1"/>
</dbReference>
<evidence type="ECO:0008006" key="4">
    <source>
        <dbReference type="Google" id="ProtNLM"/>
    </source>
</evidence>
<dbReference type="AlphaFoldDB" id="A0A927RAN3"/>